<feature type="transmembrane region" description="Helical" evidence="1">
    <location>
        <begin position="47"/>
        <end position="68"/>
    </location>
</feature>
<name>A0A6L9MF07_9HYPH</name>
<dbReference type="GO" id="GO:0003824">
    <property type="term" value="F:catalytic activity"/>
    <property type="evidence" value="ECO:0007669"/>
    <property type="project" value="UniProtKB-ARBA"/>
</dbReference>
<dbReference type="InterPro" id="IPR000160">
    <property type="entry name" value="GGDEF_dom"/>
</dbReference>
<dbReference type="Pfam" id="PF00990">
    <property type="entry name" value="GGDEF"/>
    <property type="match status" value="1"/>
</dbReference>
<dbReference type="InterPro" id="IPR029787">
    <property type="entry name" value="Nucleotide_cyclase"/>
</dbReference>
<protein>
    <submittedName>
        <fullName evidence="3">Diguanylate cyclase</fullName>
    </submittedName>
</protein>
<evidence type="ECO:0000256" key="1">
    <source>
        <dbReference type="SAM" id="Phobius"/>
    </source>
</evidence>
<dbReference type="SMART" id="SM00267">
    <property type="entry name" value="GGDEF"/>
    <property type="match status" value="1"/>
</dbReference>
<keyword evidence="4" id="KW-1185">Reference proteome</keyword>
<feature type="transmembrane region" description="Helical" evidence="1">
    <location>
        <begin position="89"/>
        <end position="109"/>
    </location>
</feature>
<dbReference type="PROSITE" id="PS50887">
    <property type="entry name" value="GGDEF"/>
    <property type="match status" value="1"/>
</dbReference>
<dbReference type="AlphaFoldDB" id="A0A6L9MF07"/>
<dbReference type="NCBIfam" id="TIGR00254">
    <property type="entry name" value="GGDEF"/>
    <property type="match status" value="1"/>
</dbReference>
<dbReference type="InterPro" id="IPR043128">
    <property type="entry name" value="Rev_trsase/Diguanyl_cyclase"/>
</dbReference>
<comment type="caution">
    <text evidence="3">The sequence shown here is derived from an EMBL/GenBank/DDBJ whole genome shotgun (WGS) entry which is preliminary data.</text>
</comment>
<evidence type="ECO:0000313" key="3">
    <source>
        <dbReference type="EMBL" id="NDV86347.1"/>
    </source>
</evidence>
<feature type="transmembrane region" description="Helical" evidence="1">
    <location>
        <begin position="143"/>
        <end position="159"/>
    </location>
</feature>
<dbReference type="PANTHER" id="PTHR46663:SF4">
    <property type="entry name" value="DIGUANYLATE CYCLASE DGCT-RELATED"/>
    <property type="match status" value="1"/>
</dbReference>
<dbReference type="InterPro" id="IPR052163">
    <property type="entry name" value="DGC-Regulatory_Protein"/>
</dbReference>
<keyword evidence="1" id="KW-0472">Membrane</keyword>
<keyword evidence="1" id="KW-1133">Transmembrane helix</keyword>
<evidence type="ECO:0000259" key="2">
    <source>
        <dbReference type="PROSITE" id="PS50887"/>
    </source>
</evidence>
<evidence type="ECO:0000313" key="4">
    <source>
        <dbReference type="Proteomes" id="UP000476332"/>
    </source>
</evidence>
<feature type="transmembrane region" description="Helical" evidence="1">
    <location>
        <begin position="115"/>
        <end position="136"/>
    </location>
</feature>
<organism evidence="3 4">
    <name type="scientific">Aurantimonas aggregata</name>
    <dbReference type="NCBI Taxonomy" id="2047720"/>
    <lineage>
        <taxon>Bacteria</taxon>
        <taxon>Pseudomonadati</taxon>
        <taxon>Pseudomonadota</taxon>
        <taxon>Alphaproteobacteria</taxon>
        <taxon>Hyphomicrobiales</taxon>
        <taxon>Aurantimonadaceae</taxon>
        <taxon>Aurantimonas</taxon>
    </lineage>
</organism>
<dbReference type="Proteomes" id="UP000476332">
    <property type="component" value="Unassembled WGS sequence"/>
</dbReference>
<dbReference type="Gene3D" id="3.30.70.270">
    <property type="match status" value="1"/>
</dbReference>
<reference evidence="3 4" key="1">
    <citation type="submission" date="2020-01" db="EMBL/GenBank/DDBJ databases">
        <title>Genomes of bacteria type strains.</title>
        <authorList>
            <person name="Chen J."/>
            <person name="Zhu S."/>
            <person name="Chen J."/>
        </authorList>
    </citation>
    <scope>NUCLEOTIDE SEQUENCE [LARGE SCALE GENOMIC DNA]</scope>
    <source>
        <strain evidence="3 4">KCTC 52919</strain>
    </source>
</reference>
<sequence>MTTGHGSDDVMPELIGIMYTSQKSVALVGAALVATCLAIYIKDGDPVVAVTAALSIIIVAGRVLNSAAYHRAAAEVTTARIARIWEIRYAIGGAAFAAVVGLFAAYVIWSGTPTSQLLAATVMLAYPTGMIARVAVRPAIARLHLALALSPPIVAALSLGTPEHWMLALLFTTYLLAGVEIIRHLASTIADRVHLHQEVTRRATHDDLTGLPNRAHFRARLAEAHRRLERYGTRFAVHAFDLDHFKTVNDTHGHAAGDRVLQQVAERVLATVRSTDVVARLGGDEFAILQFPIGECQEAEILGRRVAAAVSQPLLDKGQRVLVGASVGVTICNHSAGTIDEIMHQADTALYAAKAAGRGRSEVYPQS</sequence>
<feature type="domain" description="GGDEF" evidence="2">
    <location>
        <begin position="233"/>
        <end position="366"/>
    </location>
</feature>
<keyword evidence="1" id="KW-0812">Transmembrane</keyword>
<accession>A0A6L9MF07</accession>
<feature type="transmembrane region" description="Helical" evidence="1">
    <location>
        <begin position="24"/>
        <end position="41"/>
    </location>
</feature>
<dbReference type="SUPFAM" id="SSF55073">
    <property type="entry name" value="Nucleotide cyclase"/>
    <property type="match status" value="1"/>
</dbReference>
<dbReference type="CDD" id="cd01949">
    <property type="entry name" value="GGDEF"/>
    <property type="match status" value="1"/>
</dbReference>
<gene>
    <name evidence="3" type="ORF">GTW51_06495</name>
</gene>
<dbReference type="PANTHER" id="PTHR46663">
    <property type="entry name" value="DIGUANYLATE CYCLASE DGCT-RELATED"/>
    <property type="match status" value="1"/>
</dbReference>
<dbReference type="EMBL" id="JAAAMJ010000003">
    <property type="protein sequence ID" value="NDV86347.1"/>
    <property type="molecule type" value="Genomic_DNA"/>
</dbReference>
<feature type="transmembrane region" description="Helical" evidence="1">
    <location>
        <begin position="165"/>
        <end position="182"/>
    </location>
</feature>
<proteinExistence type="predicted"/>
<dbReference type="FunFam" id="3.30.70.270:FF:000001">
    <property type="entry name" value="Diguanylate cyclase domain protein"/>
    <property type="match status" value="1"/>
</dbReference>